<dbReference type="GO" id="GO:0008745">
    <property type="term" value="F:N-acetylmuramoyl-L-alanine amidase activity"/>
    <property type="evidence" value="ECO:0007669"/>
    <property type="project" value="UniProtKB-EC"/>
</dbReference>
<keyword evidence="3" id="KW-0378">Hydrolase</keyword>
<feature type="domain" description="N-acetylmuramoyl-L-alanine amidase" evidence="6">
    <location>
        <begin position="255"/>
        <end position="393"/>
    </location>
</feature>
<dbReference type="SUPFAM" id="SSF53955">
    <property type="entry name" value="Lysozyme-like"/>
    <property type="match status" value="1"/>
</dbReference>
<feature type="signal peptide" evidence="5">
    <location>
        <begin position="1"/>
        <end position="30"/>
    </location>
</feature>
<keyword evidence="5" id="KW-0732">Signal</keyword>
<dbReference type="InterPro" id="IPR036505">
    <property type="entry name" value="Amidase/PGRP_sf"/>
</dbReference>
<dbReference type="SMART" id="SM00644">
    <property type="entry name" value="Ami_2"/>
    <property type="match status" value="1"/>
</dbReference>
<evidence type="ECO:0000259" key="6">
    <source>
        <dbReference type="SMART" id="SM00644"/>
    </source>
</evidence>
<dbReference type="EMBL" id="PJOS01000006">
    <property type="protein sequence ID" value="PKT74136.1"/>
    <property type="molecule type" value="Genomic_DNA"/>
</dbReference>
<dbReference type="Gene3D" id="1.10.530.10">
    <property type="match status" value="1"/>
</dbReference>
<feature type="chain" id="PRO_5014162614" description="N-acetylmuramoyl-L-alanine amidase" evidence="5">
    <location>
        <begin position="31"/>
        <end position="630"/>
    </location>
</feature>
<accession>A0A2I0SW20</accession>
<comment type="caution">
    <text evidence="7">The sequence shown here is derived from an EMBL/GenBank/DDBJ whole genome shotgun (WGS) entry which is preliminary data.</text>
</comment>
<dbReference type="Gene3D" id="3.40.80.10">
    <property type="entry name" value="Peptidoglycan recognition protein-like"/>
    <property type="match status" value="1"/>
</dbReference>
<evidence type="ECO:0000256" key="5">
    <source>
        <dbReference type="SAM" id="SignalP"/>
    </source>
</evidence>
<dbReference type="InterPro" id="IPR051206">
    <property type="entry name" value="NAMLAA_amidase_2"/>
</dbReference>
<name>A0A2I0SW20_9ACTN</name>
<dbReference type="FunFam" id="3.40.80.10:FF:000006">
    <property type="entry name" value="N-acetylmuramoyl-L-alanine amidase"/>
    <property type="match status" value="1"/>
</dbReference>
<organism evidence="7 8">
    <name type="scientific">Streptomyces populi</name>
    <dbReference type="NCBI Taxonomy" id="2058924"/>
    <lineage>
        <taxon>Bacteria</taxon>
        <taxon>Bacillati</taxon>
        <taxon>Actinomycetota</taxon>
        <taxon>Actinomycetes</taxon>
        <taxon>Kitasatosporales</taxon>
        <taxon>Streptomycetaceae</taxon>
        <taxon>Streptomyces</taxon>
    </lineage>
</organism>
<dbReference type="GO" id="GO:0009253">
    <property type="term" value="P:peptidoglycan catabolic process"/>
    <property type="evidence" value="ECO:0007669"/>
    <property type="project" value="InterPro"/>
</dbReference>
<keyword evidence="8" id="KW-1185">Reference proteome</keyword>
<dbReference type="GO" id="GO:0071555">
    <property type="term" value="P:cell wall organization"/>
    <property type="evidence" value="ECO:0007669"/>
    <property type="project" value="UniProtKB-KW"/>
</dbReference>
<dbReference type="CDD" id="cd06583">
    <property type="entry name" value="PGRP"/>
    <property type="match status" value="1"/>
</dbReference>
<evidence type="ECO:0000313" key="8">
    <source>
        <dbReference type="Proteomes" id="UP000236178"/>
    </source>
</evidence>
<keyword evidence="4" id="KW-0961">Cell wall biogenesis/degradation</keyword>
<dbReference type="AlphaFoldDB" id="A0A2I0SW20"/>
<dbReference type="PANTHER" id="PTHR30417:SF1">
    <property type="entry name" value="N-ACETYLMURAMOYL-L-ALANINE AMIDASE AMID"/>
    <property type="match status" value="1"/>
</dbReference>
<dbReference type="PANTHER" id="PTHR30417">
    <property type="entry name" value="N-ACETYLMURAMOYL-L-ALANINE AMIDASE AMID"/>
    <property type="match status" value="1"/>
</dbReference>
<sequence length="630" mass="65049">MSRHRLAGLAAAGALTAGTLTALVPTAAQAGTTAPAGSSARQRDFTAAAAKYHVPVGVLLAVAYQESAWDAHAGRMSTSGGYGPMHLTDVTPAMLAAGPAGAVGRADLAARAKDPALHTLRAAAKLTGLTPAELRDDPAANIAGGAALLASYQQAVSGGRPSDAGRWYGAVARYSGSSQKRSATAFADRVFATVRNGATRVTQDGQRVTLGADSGVRADKGQLGKLSLAGVATVAATECPAEVSCTFVPAASSNGQVSNRPANGIRIDTIVIHDTESSYESAIATFQKAGGASAHYVMRASDGAVTQMVPTKDVAYHAGNYSTNLHSIGIEHEGYAAHGGTWYTEAQYEATASLVRYLADRYGIPLDREHIIGHDNVAGPNSSLVAGMHWDPGASWDWEHLMSLVGAPVTGEHGVGPVGSAVTITPGFTENQQTVQVCPIDDPTGATSSCTERQQSSNFVFLRTAPSDTAPLFGDQAIHKGAAGTDQISDWGSTAQAGQQFVVAGVEGDWTAVWYSGSMVWFHNPGGANTTPAHDVTLVSAAGTTPVAVYGSSYPDRAEYPAGLSPSTQAPISYYTVPVGQAYVATRPPANTDDYFTSGTVVTGAKQMYTIQYNHRVALVYSSDVTATGV</sequence>
<reference evidence="7 8" key="1">
    <citation type="submission" date="2017-12" db="EMBL/GenBank/DDBJ databases">
        <title>Streptomyces populusis sp. nov., a novel endophytic actinobacterium isolated from stems of Populus adenopoda Maxim.</title>
        <authorList>
            <person name="Wang Z."/>
        </authorList>
    </citation>
    <scope>NUCLEOTIDE SEQUENCE [LARGE SCALE GENOMIC DNA]</scope>
    <source>
        <strain evidence="7 8">A249</strain>
    </source>
</reference>
<evidence type="ECO:0000313" key="7">
    <source>
        <dbReference type="EMBL" id="PKT74136.1"/>
    </source>
</evidence>
<comment type="catalytic activity">
    <reaction evidence="1">
        <text>Hydrolyzes the link between N-acetylmuramoyl residues and L-amino acid residues in certain cell-wall glycopeptides.</text>
        <dbReference type="EC" id="3.5.1.28"/>
    </reaction>
</comment>
<evidence type="ECO:0000256" key="4">
    <source>
        <dbReference type="ARBA" id="ARBA00023316"/>
    </source>
</evidence>
<gene>
    <name evidence="7" type="ORF">CW362_05475</name>
</gene>
<evidence type="ECO:0000256" key="3">
    <source>
        <dbReference type="ARBA" id="ARBA00022801"/>
    </source>
</evidence>
<protein>
    <recommendedName>
        <fullName evidence="2">N-acetylmuramoyl-L-alanine amidase</fullName>
        <ecNumber evidence="2">3.5.1.28</ecNumber>
    </recommendedName>
</protein>
<dbReference type="OrthoDB" id="66275at2"/>
<dbReference type="GO" id="GO:0009254">
    <property type="term" value="P:peptidoglycan turnover"/>
    <property type="evidence" value="ECO:0007669"/>
    <property type="project" value="TreeGrafter"/>
</dbReference>
<dbReference type="InterPro" id="IPR023346">
    <property type="entry name" value="Lysozyme-like_dom_sf"/>
</dbReference>
<evidence type="ECO:0000256" key="1">
    <source>
        <dbReference type="ARBA" id="ARBA00001561"/>
    </source>
</evidence>
<proteinExistence type="predicted"/>
<dbReference type="InterPro" id="IPR002502">
    <property type="entry name" value="Amidase_domain"/>
</dbReference>
<dbReference type="EC" id="3.5.1.28" evidence="2"/>
<dbReference type="SUPFAM" id="SSF55846">
    <property type="entry name" value="N-acetylmuramoyl-L-alanine amidase-like"/>
    <property type="match status" value="1"/>
</dbReference>
<dbReference type="Pfam" id="PF01510">
    <property type="entry name" value="Amidase_2"/>
    <property type="match status" value="1"/>
</dbReference>
<dbReference type="Proteomes" id="UP000236178">
    <property type="component" value="Unassembled WGS sequence"/>
</dbReference>
<evidence type="ECO:0000256" key="2">
    <source>
        <dbReference type="ARBA" id="ARBA00011901"/>
    </source>
</evidence>